<evidence type="ECO:0008006" key="3">
    <source>
        <dbReference type="Google" id="ProtNLM"/>
    </source>
</evidence>
<dbReference type="RefSeq" id="WP_121053645.1">
    <property type="nucleotide sequence ID" value="NZ_RBWX01000013.1"/>
</dbReference>
<dbReference type="Proteomes" id="UP000276029">
    <property type="component" value="Unassembled WGS sequence"/>
</dbReference>
<reference evidence="1 2" key="1">
    <citation type="submission" date="2018-10" db="EMBL/GenBank/DDBJ databases">
        <title>Genomic Encyclopedia of Type Strains, Phase IV (KMG-IV): sequencing the most valuable type-strain genomes for metagenomic binning, comparative biology and taxonomic classification.</title>
        <authorList>
            <person name="Goeker M."/>
        </authorList>
    </citation>
    <scope>NUCLEOTIDE SEQUENCE [LARGE SCALE GENOMIC DNA]</scope>
    <source>
        <strain evidence="1 2">DSM 19791</strain>
    </source>
</reference>
<accession>A0ABX9SUC0</accession>
<gene>
    <name evidence="1" type="ORF">DFR51_3646</name>
</gene>
<dbReference type="EMBL" id="RBWX01000013">
    <property type="protein sequence ID" value="RKS84553.1"/>
    <property type="molecule type" value="Genomic_DNA"/>
</dbReference>
<name>A0ABX9SUC0_SPHMI</name>
<comment type="caution">
    <text evidence="1">The sequence shown here is derived from an EMBL/GenBank/DDBJ whole genome shotgun (WGS) entry which is preliminary data.</text>
</comment>
<organism evidence="1 2">
    <name type="scientific">Sphingosinicella microcystinivorans</name>
    <dbReference type="NCBI Taxonomy" id="335406"/>
    <lineage>
        <taxon>Bacteria</taxon>
        <taxon>Pseudomonadati</taxon>
        <taxon>Pseudomonadota</taxon>
        <taxon>Alphaproteobacteria</taxon>
        <taxon>Sphingomonadales</taxon>
        <taxon>Sphingosinicellaceae</taxon>
        <taxon>Sphingosinicella</taxon>
    </lineage>
</organism>
<sequence length="84" mass="9094">MTDTTWLVVNGEASSGLLCRILGLLAQLDLPAPQMTVTIHQETMAVEMWIDRFGDHPAQILANKAARLIGIEHVCLNGLTIPAS</sequence>
<protein>
    <recommendedName>
        <fullName evidence="3">ACT domain-containing protein</fullName>
    </recommendedName>
</protein>
<evidence type="ECO:0000313" key="2">
    <source>
        <dbReference type="Proteomes" id="UP000276029"/>
    </source>
</evidence>
<keyword evidence="2" id="KW-1185">Reference proteome</keyword>
<evidence type="ECO:0000313" key="1">
    <source>
        <dbReference type="EMBL" id="RKS84553.1"/>
    </source>
</evidence>
<proteinExistence type="predicted"/>